<evidence type="ECO:0000256" key="1">
    <source>
        <dbReference type="SAM" id="Coils"/>
    </source>
</evidence>
<feature type="region of interest" description="Disordered" evidence="2">
    <location>
        <begin position="1"/>
        <end position="22"/>
    </location>
</feature>
<evidence type="ECO:0000259" key="4">
    <source>
        <dbReference type="PROSITE" id="PS51178"/>
    </source>
</evidence>
<gene>
    <name evidence="5" type="ORF">HGA02_09905</name>
</gene>
<feature type="domain" description="PASTA" evidence="4">
    <location>
        <begin position="133"/>
        <end position="205"/>
    </location>
</feature>
<dbReference type="Proteomes" id="UP000777774">
    <property type="component" value="Unassembled WGS sequence"/>
</dbReference>
<evidence type="ECO:0000313" key="5">
    <source>
        <dbReference type="EMBL" id="NKY39831.1"/>
    </source>
</evidence>
<keyword evidence="6" id="KW-1185">Reference proteome</keyword>
<dbReference type="Gene3D" id="3.30.10.20">
    <property type="match status" value="1"/>
</dbReference>
<dbReference type="RefSeq" id="WP_168678861.1">
    <property type="nucleotide sequence ID" value="NZ_JAAXOY010000219.1"/>
</dbReference>
<evidence type="ECO:0000256" key="2">
    <source>
        <dbReference type="SAM" id="MobiDB-lite"/>
    </source>
</evidence>
<dbReference type="SMART" id="SM00740">
    <property type="entry name" value="PASTA"/>
    <property type="match status" value="1"/>
</dbReference>
<proteinExistence type="predicted"/>
<evidence type="ECO:0000256" key="3">
    <source>
        <dbReference type="SAM" id="Phobius"/>
    </source>
</evidence>
<accession>A0ABX1K2S9</accession>
<reference evidence="5 6" key="1">
    <citation type="submission" date="2020-04" db="EMBL/GenBank/DDBJ databases">
        <title>MicrobeNet Type strains.</title>
        <authorList>
            <person name="Nicholson A.C."/>
        </authorList>
    </citation>
    <scope>NUCLEOTIDE SEQUENCE [LARGE SCALE GENOMIC DNA]</scope>
    <source>
        <strain evidence="5 6">ATCC BAA-787</strain>
    </source>
</reference>
<comment type="caution">
    <text evidence="5">The sequence shown here is derived from an EMBL/GenBank/DDBJ whole genome shotgun (WGS) entry which is preliminary data.</text>
</comment>
<feature type="coiled-coil region" evidence="1">
    <location>
        <begin position="65"/>
        <end position="113"/>
    </location>
</feature>
<dbReference type="PROSITE" id="PS51178">
    <property type="entry name" value="PASTA"/>
    <property type="match status" value="1"/>
</dbReference>
<sequence>MSDAAPQPVHTPDAAPPPYATTAPPPAVKVPAHKRRWFWPTVVGVVAFVLGAIAGGGGEAPTPSQVKASEEYAALAADLETAQDELASAKASAEEAKSAAAAAAATIADLEAAAAAPAPEPVAPAVAPSAPAQPETFVMPDVVGANLQYAQDTLQSLGSYAMDQEDASGLGRVQVLDSNWQVCRQDPAPGTTVPVSTMVTLAAVKLGETCP</sequence>
<organism evidence="5 6">
    <name type="scientific">Cellulomonas septica</name>
    <dbReference type="NCBI Taxonomy" id="285080"/>
    <lineage>
        <taxon>Bacteria</taxon>
        <taxon>Bacillati</taxon>
        <taxon>Actinomycetota</taxon>
        <taxon>Actinomycetes</taxon>
        <taxon>Micrococcales</taxon>
        <taxon>Cellulomonadaceae</taxon>
        <taxon>Cellulomonas</taxon>
    </lineage>
</organism>
<keyword evidence="3" id="KW-1133">Transmembrane helix</keyword>
<dbReference type="InterPro" id="IPR005543">
    <property type="entry name" value="PASTA_dom"/>
</dbReference>
<dbReference type="EMBL" id="JAAXOY010000219">
    <property type="protein sequence ID" value="NKY39831.1"/>
    <property type="molecule type" value="Genomic_DNA"/>
</dbReference>
<keyword evidence="1" id="KW-0175">Coiled coil</keyword>
<feature type="transmembrane region" description="Helical" evidence="3">
    <location>
        <begin position="37"/>
        <end position="57"/>
    </location>
</feature>
<dbReference type="CDD" id="cd06577">
    <property type="entry name" value="PASTA_pknB"/>
    <property type="match status" value="1"/>
</dbReference>
<protein>
    <submittedName>
        <fullName evidence="5">PASTA domain-containing protein</fullName>
    </submittedName>
</protein>
<name>A0ABX1K2S9_9CELL</name>
<evidence type="ECO:0000313" key="6">
    <source>
        <dbReference type="Proteomes" id="UP000777774"/>
    </source>
</evidence>
<keyword evidence="3" id="KW-0812">Transmembrane</keyword>
<keyword evidence="3" id="KW-0472">Membrane</keyword>